<dbReference type="CDD" id="cd17546">
    <property type="entry name" value="REC_hyHK_CKI1_RcsC-like"/>
    <property type="match status" value="1"/>
</dbReference>
<evidence type="ECO:0000259" key="10">
    <source>
        <dbReference type="PROSITE" id="PS50112"/>
    </source>
</evidence>
<dbReference type="InterPro" id="IPR011006">
    <property type="entry name" value="CheY-like_superfamily"/>
</dbReference>
<dbReference type="SUPFAM" id="SSF47384">
    <property type="entry name" value="Homodimeric domain of signal transducing histidine kinase"/>
    <property type="match status" value="1"/>
</dbReference>
<dbReference type="InterPro" id="IPR036097">
    <property type="entry name" value="HisK_dim/P_sf"/>
</dbReference>
<evidence type="ECO:0000313" key="11">
    <source>
        <dbReference type="EMBL" id="MST97359.1"/>
    </source>
</evidence>
<dbReference type="InterPro" id="IPR003018">
    <property type="entry name" value="GAF"/>
</dbReference>
<dbReference type="InterPro" id="IPR029016">
    <property type="entry name" value="GAF-like_dom_sf"/>
</dbReference>
<dbReference type="Gene3D" id="3.30.565.10">
    <property type="entry name" value="Histidine kinase-like ATPase, C-terminal domain"/>
    <property type="match status" value="1"/>
</dbReference>
<dbReference type="CDD" id="cd00130">
    <property type="entry name" value="PAS"/>
    <property type="match status" value="2"/>
</dbReference>
<dbReference type="GO" id="GO:0009927">
    <property type="term" value="F:histidine phosphotransfer kinase activity"/>
    <property type="evidence" value="ECO:0007669"/>
    <property type="project" value="TreeGrafter"/>
</dbReference>
<dbReference type="CDD" id="cd16922">
    <property type="entry name" value="HATPase_EvgS-ArcB-TorS-like"/>
    <property type="match status" value="1"/>
</dbReference>
<dbReference type="SUPFAM" id="SSF55874">
    <property type="entry name" value="ATPase domain of HSP90 chaperone/DNA topoisomerase II/histidine kinase"/>
    <property type="match status" value="1"/>
</dbReference>
<dbReference type="InterPro" id="IPR013656">
    <property type="entry name" value="PAS_4"/>
</dbReference>
<comment type="catalytic activity">
    <reaction evidence="1">
        <text>ATP + protein L-histidine = ADP + protein N-phospho-L-histidine.</text>
        <dbReference type="EC" id="2.7.13.3"/>
    </reaction>
</comment>
<dbReference type="InterPro" id="IPR003661">
    <property type="entry name" value="HisK_dim/P_dom"/>
</dbReference>
<dbReference type="Gene3D" id="3.30.450.40">
    <property type="match status" value="1"/>
</dbReference>
<dbReference type="InterPro" id="IPR003594">
    <property type="entry name" value="HATPase_dom"/>
</dbReference>
<dbReference type="InterPro" id="IPR005467">
    <property type="entry name" value="His_kinase_dom"/>
</dbReference>
<dbReference type="GO" id="GO:0000155">
    <property type="term" value="F:phosphorelay sensor kinase activity"/>
    <property type="evidence" value="ECO:0007669"/>
    <property type="project" value="InterPro"/>
</dbReference>
<dbReference type="EC" id="2.7.13.3" evidence="2"/>
<dbReference type="SMART" id="SM00388">
    <property type="entry name" value="HisKA"/>
    <property type="match status" value="1"/>
</dbReference>
<organism evidence="11 12">
    <name type="scientific">Victivallis lenta</name>
    <dbReference type="NCBI Taxonomy" id="2606640"/>
    <lineage>
        <taxon>Bacteria</taxon>
        <taxon>Pseudomonadati</taxon>
        <taxon>Lentisphaerota</taxon>
        <taxon>Lentisphaeria</taxon>
        <taxon>Victivallales</taxon>
        <taxon>Victivallaceae</taxon>
        <taxon>Victivallis</taxon>
    </lineage>
</organism>
<dbReference type="Pfam" id="PF00072">
    <property type="entry name" value="Response_reg"/>
    <property type="match status" value="1"/>
</dbReference>
<feature type="domain" description="Histidine kinase" evidence="8">
    <location>
        <begin position="1259"/>
        <end position="1482"/>
    </location>
</feature>
<name>A0A844G4R7_9BACT</name>
<dbReference type="InterPro" id="IPR035965">
    <property type="entry name" value="PAS-like_dom_sf"/>
</dbReference>
<reference evidence="11 12" key="1">
    <citation type="submission" date="2019-08" db="EMBL/GenBank/DDBJ databases">
        <title>In-depth cultivation of the pig gut microbiome towards novel bacterial diversity and tailored functional studies.</title>
        <authorList>
            <person name="Wylensek D."/>
            <person name="Hitch T.C.A."/>
            <person name="Clavel T."/>
        </authorList>
    </citation>
    <scope>NUCLEOTIDE SEQUENCE [LARGE SCALE GENOMIC DNA]</scope>
    <source>
        <strain evidence="11 12">BBE-744-WT-12</strain>
    </source>
</reference>
<evidence type="ECO:0000256" key="2">
    <source>
        <dbReference type="ARBA" id="ARBA00012438"/>
    </source>
</evidence>
<sequence>MKNCVDRRDRPGEYLPMQIYDKHFNYVNTANNRSRRSSATCSGASFLHIYLQIYDFMREMFSLPIAACGGFRVILLLSVLAAGSRLCGGDANREVKRILMVDSHSSADVWTVELGRGFRSSLNRTRLRVNYEKYELGVRYQPGIAPAGADVEALRRKLAATRYDLVVTTNNAAANLFFDGILTLPPGTPLLASSYHGELTPELQKKFNMTGVETKRNLLDNLRYGLRLLPAGVPVVIVVGASADGDNLPMDFVKQSFPPDVQARIRVLRGDSLSTEEMLRELATWPKESLMLFHSWSSAKEEFPENGYTILPRIRRIFPGVVFGKFDSYIGHGAAGGIVVCGLEQGGQAGDLAVRILNGVPAGSIPVLRGGDKALFDYAALRESGLDPAALPAGTGFVNEPPDFISVHRTELVFGMALLVAVLLFYIAALHYRKLTQRKLEAMFSNLPQRILVVDTAGNVLYSHVPDSREPSMPTRFRKIGELPEQVRKIFVSAVDEAFRGGRKIEIDYQLSDRCRHAEFIPMPESNPFRTRVVMVISGDVTELHNSRLAVEQLAERFRLTLESIGDGVIATDNEERITLINPVAAGLTGFTDRDAVGRKLDEVFRIAGSSDGAPVESPLRKALETGAIVQLANHTDLISRTGERRNIADSAAPIRNPEDGSIAGGVLVFRDVTEDYRTLDRLRANSVILKSVAKIAKILYFRHGENGVLEASGDPEQFWPFRDGRPLSPGEWISPGELPEFLEAWRKLKSGESSELQLVYSAGTGKRRRYFEMLAEESVNPLNSRREFCGVIQDITHARENEMRYRDNLKLLETIMDNLPGYVFVKNADDNFRYILGNRIFAGMLGVDSKEIPGRFDHEIFPMDRAAAKKFREDDARLVASGEQFDCQEVFRNVRGREFIVRTIKNAIVRSDGTRLLIGMGIDVSRQYELEQEQTRTIDTLNNYINCERIINRSLAKITLENDFDAAVQSMLDIIGEQSGADRCYVFRYADGSYEYSDNIYEWVRDGIEPQIANLQHSDMTDTPGWTRLLQNREEIVISDLDHPPAGLESEAAFLKRQQIRSLLVSGIWIDNKLWGFVGLDFVRSRKDFSDCDIHTVRSIVNLFLLTRERFQQLERIADSVSLQRQIVDNIAIPIVILNLDCTIVTANPSIQDLTELSPEQLVGRKCHDVICRNPEPPPWCPMRETLRDGRMHHVEAEYNHRRFDVTSQPIFDRHGKMIYVLKSEVDITDLVLQKQELQAAMEQAQAANRAKSFFLATVSHELRTPLNAVIGFSELLQTGSVEPAEQREYLRSINFAGTALLNLINDVLDLSKLEAEQMNMLEARTDVASLVAETTSVFRLKAQEKDLFLKVDCSHVRFLLSLDRQRLRQVILNLVGNAIKFTPAGGVSVHAEFVPDGAAGTGTLLIRVADTGIGISPENIGKVFDPFVQDDTTRGARIYEGSGLGLAISRRLVDKMGGRIELASVPGSGTTFTVRIDNLKYELPAADTAEPPSAAPAPLPAATACRRVLLVDDVALNLKVLEAMLKKLDISAACAGSGEEALRLLRDTPRFDAVLTDLWMPGMNGFELARRIAESADWRSIPVVAVTADTQVLAGKTGVFRDILLKPITRESLHKMFEHILTGREMSR</sequence>
<dbReference type="PRINTS" id="PR00344">
    <property type="entry name" value="BCTRLSENSOR"/>
</dbReference>
<evidence type="ECO:0000256" key="4">
    <source>
        <dbReference type="ARBA" id="ARBA00022679"/>
    </source>
</evidence>
<evidence type="ECO:0000256" key="6">
    <source>
        <dbReference type="PROSITE-ProRule" id="PRU00169"/>
    </source>
</evidence>
<dbReference type="SMART" id="SM00065">
    <property type="entry name" value="GAF"/>
    <property type="match status" value="1"/>
</dbReference>
<dbReference type="NCBIfam" id="TIGR00229">
    <property type="entry name" value="sensory_box"/>
    <property type="match status" value="2"/>
</dbReference>
<dbReference type="PROSITE" id="PS50109">
    <property type="entry name" value="HIS_KIN"/>
    <property type="match status" value="1"/>
</dbReference>
<evidence type="ECO:0000313" key="12">
    <source>
        <dbReference type="Proteomes" id="UP000435649"/>
    </source>
</evidence>
<evidence type="ECO:0000256" key="1">
    <source>
        <dbReference type="ARBA" id="ARBA00000085"/>
    </source>
</evidence>
<dbReference type="SUPFAM" id="SSF55785">
    <property type="entry name" value="PYP-like sensor domain (PAS domain)"/>
    <property type="match status" value="3"/>
</dbReference>
<dbReference type="SMART" id="SM00091">
    <property type="entry name" value="PAS"/>
    <property type="match status" value="3"/>
</dbReference>
<dbReference type="Pfam" id="PF08448">
    <property type="entry name" value="PAS_4"/>
    <property type="match status" value="2"/>
</dbReference>
<evidence type="ECO:0000256" key="5">
    <source>
        <dbReference type="ARBA" id="ARBA00022777"/>
    </source>
</evidence>
<dbReference type="InterPro" id="IPR036890">
    <property type="entry name" value="HATPase_C_sf"/>
</dbReference>
<dbReference type="CDD" id="cd00082">
    <property type="entry name" value="HisKA"/>
    <property type="match status" value="1"/>
</dbReference>
<gene>
    <name evidence="11" type="ORF">FYJ85_09925</name>
</gene>
<dbReference type="InterPro" id="IPR000014">
    <property type="entry name" value="PAS"/>
</dbReference>
<feature type="domain" description="PAS" evidence="10">
    <location>
        <begin position="1121"/>
        <end position="1166"/>
    </location>
</feature>
<evidence type="ECO:0000256" key="3">
    <source>
        <dbReference type="ARBA" id="ARBA00022553"/>
    </source>
</evidence>
<dbReference type="GO" id="GO:0005886">
    <property type="term" value="C:plasma membrane"/>
    <property type="evidence" value="ECO:0007669"/>
    <property type="project" value="TreeGrafter"/>
</dbReference>
<dbReference type="FunFam" id="3.30.565.10:FF:000010">
    <property type="entry name" value="Sensor histidine kinase RcsC"/>
    <property type="match status" value="1"/>
</dbReference>
<dbReference type="Pfam" id="PF01590">
    <property type="entry name" value="GAF"/>
    <property type="match status" value="1"/>
</dbReference>
<dbReference type="Gene3D" id="3.30.450.20">
    <property type="entry name" value="PAS domain"/>
    <property type="match status" value="3"/>
</dbReference>
<evidence type="ECO:0000259" key="8">
    <source>
        <dbReference type="PROSITE" id="PS50109"/>
    </source>
</evidence>
<evidence type="ECO:0000259" key="9">
    <source>
        <dbReference type="PROSITE" id="PS50110"/>
    </source>
</evidence>
<protein>
    <recommendedName>
        <fullName evidence="2">histidine kinase</fullName>
        <ecNumber evidence="2">2.7.13.3</ecNumber>
    </recommendedName>
</protein>
<dbReference type="Gene3D" id="1.10.287.130">
    <property type="match status" value="1"/>
</dbReference>
<keyword evidence="7" id="KW-1133">Transmembrane helix</keyword>
<keyword evidence="7" id="KW-0472">Membrane</keyword>
<dbReference type="PROSITE" id="PS50112">
    <property type="entry name" value="PAS"/>
    <property type="match status" value="2"/>
</dbReference>
<keyword evidence="3 6" id="KW-0597">Phosphoprotein</keyword>
<proteinExistence type="predicted"/>
<keyword evidence="12" id="KW-1185">Reference proteome</keyword>
<keyword evidence="4" id="KW-0808">Transferase</keyword>
<dbReference type="InterPro" id="IPR004358">
    <property type="entry name" value="Sig_transdc_His_kin-like_C"/>
</dbReference>
<accession>A0A844G4R7</accession>
<dbReference type="InterPro" id="IPR001789">
    <property type="entry name" value="Sig_transdc_resp-reg_receiver"/>
</dbReference>
<keyword evidence="7" id="KW-0812">Transmembrane</keyword>
<keyword evidence="5" id="KW-0418">Kinase</keyword>
<dbReference type="Pfam" id="PF00512">
    <property type="entry name" value="HisKA"/>
    <property type="match status" value="1"/>
</dbReference>
<dbReference type="Proteomes" id="UP000435649">
    <property type="component" value="Unassembled WGS sequence"/>
</dbReference>
<dbReference type="Pfam" id="PF02518">
    <property type="entry name" value="HATPase_c"/>
    <property type="match status" value="1"/>
</dbReference>
<comment type="caution">
    <text evidence="11">The sequence shown here is derived from an EMBL/GenBank/DDBJ whole genome shotgun (WGS) entry which is preliminary data.</text>
</comment>
<feature type="transmembrane region" description="Helical" evidence="7">
    <location>
        <begin position="61"/>
        <end position="83"/>
    </location>
</feature>
<dbReference type="SUPFAM" id="SSF55781">
    <property type="entry name" value="GAF domain-like"/>
    <property type="match status" value="1"/>
</dbReference>
<dbReference type="PANTHER" id="PTHR43047">
    <property type="entry name" value="TWO-COMPONENT HISTIDINE PROTEIN KINASE"/>
    <property type="match status" value="1"/>
</dbReference>
<dbReference type="EMBL" id="VUNS01000009">
    <property type="protein sequence ID" value="MST97359.1"/>
    <property type="molecule type" value="Genomic_DNA"/>
</dbReference>
<dbReference type="PROSITE" id="PS50110">
    <property type="entry name" value="RESPONSE_REGULATORY"/>
    <property type="match status" value="1"/>
</dbReference>
<dbReference type="SUPFAM" id="SSF52172">
    <property type="entry name" value="CheY-like"/>
    <property type="match status" value="1"/>
</dbReference>
<evidence type="ECO:0000256" key="7">
    <source>
        <dbReference type="SAM" id="Phobius"/>
    </source>
</evidence>
<dbReference type="Pfam" id="PF13426">
    <property type="entry name" value="PAS_9"/>
    <property type="match status" value="1"/>
</dbReference>
<feature type="domain" description="PAS" evidence="10">
    <location>
        <begin position="554"/>
        <end position="627"/>
    </location>
</feature>
<dbReference type="PANTHER" id="PTHR43047:SF72">
    <property type="entry name" value="OSMOSENSING HISTIDINE PROTEIN KINASE SLN1"/>
    <property type="match status" value="1"/>
</dbReference>
<dbReference type="Gene3D" id="3.40.50.2300">
    <property type="match status" value="3"/>
</dbReference>
<dbReference type="SMART" id="SM00448">
    <property type="entry name" value="REC"/>
    <property type="match status" value="1"/>
</dbReference>
<feature type="modified residue" description="4-aspartylphosphate" evidence="6">
    <location>
        <position position="1559"/>
    </location>
</feature>
<dbReference type="SMART" id="SM00387">
    <property type="entry name" value="HATPase_c"/>
    <property type="match status" value="1"/>
</dbReference>
<feature type="domain" description="Response regulatory" evidence="9">
    <location>
        <begin position="1509"/>
        <end position="1623"/>
    </location>
</feature>